<dbReference type="InterPro" id="IPR016193">
    <property type="entry name" value="Cytidine_deaminase-like"/>
</dbReference>
<feature type="domain" description="CMP/dCMP-type deaminase" evidence="13">
    <location>
        <begin position="2"/>
        <end position="131"/>
    </location>
</feature>
<comment type="similarity">
    <text evidence="3 12">Belongs to the cytidine and deoxycytidylate deaminase family.</text>
</comment>
<evidence type="ECO:0000313" key="15">
    <source>
        <dbReference type="Proteomes" id="UP000016649"/>
    </source>
</evidence>
<evidence type="ECO:0000256" key="2">
    <source>
        <dbReference type="ARBA" id="ARBA00003949"/>
    </source>
</evidence>
<evidence type="ECO:0000256" key="11">
    <source>
        <dbReference type="ARBA" id="ARBA00049558"/>
    </source>
</evidence>
<comment type="caution">
    <text evidence="14">The sequence shown here is derived from an EMBL/GenBank/DDBJ whole genome shotgun (WGS) entry which is preliminary data.</text>
</comment>
<evidence type="ECO:0000256" key="9">
    <source>
        <dbReference type="ARBA" id="ARBA00032005"/>
    </source>
</evidence>
<keyword evidence="8 12" id="KW-0862">Zinc</keyword>
<dbReference type="NCBIfam" id="NF004064">
    <property type="entry name" value="PRK05578.1"/>
    <property type="match status" value="1"/>
</dbReference>
<evidence type="ECO:0000256" key="10">
    <source>
        <dbReference type="ARBA" id="ARBA00049252"/>
    </source>
</evidence>
<dbReference type="CDD" id="cd01283">
    <property type="entry name" value="cytidine_deaminase"/>
    <property type="match status" value="1"/>
</dbReference>
<comment type="catalytic activity">
    <reaction evidence="11 12">
        <text>cytidine + H2O + H(+) = uridine + NH4(+)</text>
        <dbReference type="Rhea" id="RHEA:16069"/>
        <dbReference type="ChEBI" id="CHEBI:15377"/>
        <dbReference type="ChEBI" id="CHEBI:15378"/>
        <dbReference type="ChEBI" id="CHEBI:16704"/>
        <dbReference type="ChEBI" id="CHEBI:17562"/>
        <dbReference type="ChEBI" id="CHEBI:28938"/>
        <dbReference type="EC" id="3.5.4.5"/>
    </reaction>
</comment>
<evidence type="ECO:0000256" key="1">
    <source>
        <dbReference type="ARBA" id="ARBA00001947"/>
    </source>
</evidence>
<evidence type="ECO:0000256" key="4">
    <source>
        <dbReference type="ARBA" id="ARBA00012783"/>
    </source>
</evidence>
<organism evidence="14 15">
    <name type="scientific">Treponema lecithinolyticum ATCC 700332</name>
    <dbReference type="NCBI Taxonomy" id="1321815"/>
    <lineage>
        <taxon>Bacteria</taxon>
        <taxon>Pseudomonadati</taxon>
        <taxon>Spirochaetota</taxon>
        <taxon>Spirochaetia</taxon>
        <taxon>Spirochaetales</taxon>
        <taxon>Treponemataceae</taxon>
        <taxon>Treponema</taxon>
    </lineage>
</organism>
<dbReference type="PANTHER" id="PTHR11644:SF2">
    <property type="entry name" value="CYTIDINE DEAMINASE"/>
    <property type="match status" value="1"/>
</dbReference>
<dbReference type="InterPro" id="IPR006262">
    <property type="entry name" value="Cyt_deam_tetra"/>
</dbReference>
<evidence type="ECO:0000313" key="14">
    <source>
        <dbReference type="EMBL" id="ERJ91679.1"/>
    </source>
</evidence>
<dbReference type="RefSeq" id="WP_021686305.1">
    <property type="nucleotide sequence ID" value="NZ_KI260554.1"/>
</dbReference>
<evidence type="ECO:0000256" key="6">
    <source>
        <dbReference type="ARBA" id="ARBA00022723"/>
    </source>
</evidence>
<dbReference type="PROSITE" id="PS51747">
    <property type="entry name" value="CYT_DCMP_DEAMINASES_2"/>
    <property type="match status" value="1"/>
</dbReference>
<keyword evidence="15" id="KW-1185">Reference proteome</keyword>
<dbReference type="PANTHER" id="PTHR11644">
    <property type="entry name" value="CYTIDINE DEAMINASE"/>
    <property type="match status" value="1"/>
</dbReference>
<evidence type="ECO:0000256" key="12">
    <source>
        <dbReference type="RuleBase" id="RU364006"/>
    </source>
</evidence>
<evidence type="ECO:0000256" key="7">
    <source>
        <dbReference type="ARBA" id="ARBA00022801"/>
    </source>
</evidence>
<accession>A0ABN0NWE6</accession>
<reference evidence="14 15" key="1">
    <citation type="submission" date="2013-08" db="EMBL/GenBank/DDBJ databases">
        <authorList>
            <person name="Weinstock G."/>
            <person name="Sodergren E."/>
            <person name="Wylie T."/>
            <person name="Fulton L."/>
            <person name="Fulton R."/>
            <person name="Fronick C."/>
            <person name="O'Laughlin M."/>
            <person name="Godfrey J."/>
            <person name="Miner T."/>
            <person name="Herter B."/>
            <person name="Appelbaum E."/>
            <person name="Cordes M."/>
            <person name="Lek S."/>
            <person name="Wollam A."/>
            <person name="Pepin K.H."/>
            <person name="Palsikar V.B."/>
            <person name="Mitreva M."/>
            <person name="Wilson R.K."/>
        </authorList>
    </citation>
    <scope>NUCLEOTIDE SEQUENCE [LARGE SCALE GENOMIC DNA]</scope>
    <source>
        <strain evidence="14 15">ATCC 700332</strain>
    </source>
</reference>
<dbReference type="SUPFAM" id="SSF53927">
    <property type="entry name" value="Cytidine deaminase-like"/>
    <property type="match status" value="1"/>
</dbReference>
<gene>
    <name evidence="14" type="ORF">HMPREF9193_02134</name>
</gene>
<dbReference type="Proteomes" id="UP000016649">
    <property type="component" value="Unassembled WGS sequence"/>
</dbReference>
<comment type="catalytic activity">
    <reaction evidence="10 12">
        <text>2'-deoxycytidine + H2O + H(+) = 2'-deoxyuridine + NH4(+)</text>
        <dbReference type="Rhea" id="RHEA:13433"/>
        <dbReference type="ChEBI" id="CHEBI:15377"/>
        <dbReference type="ChEBI" id="CHEBI:15378"/>
        <dbReference type="ChEBI" id="CHEBI:15698"/>
        <dbReference type="ChEBI" id="CHEBI:16450"/>
        <dbReference type="ChEBI" id="CHEBI:28938"/>
        <dbReference type="EC" id="3.5.4.5"/>
    </reaction>
</comment>
<name>A0ABN0NWE6_TRELE</name>
<dbReference type="NCBIfam" id="TIGR01354">
    <property type="entry name" value="cyt_deam_tetra"/>
    <property type="match status" value="1"/>
</dbReference>
<dbReference type="InterPro" id="IPR050202">
    <property type="entry name" value="Cyt/Deoxycyt_deaminase"/>
</dbReference>
<comment type="cofactor">
    <cofactor evidence="1 12">
        <name>Zn(2+)</name>
        <dbReference type="ChEBI" id="CHEBI:29105"/>
    </cofactor>
</comment>
<dbReference type="EC" id="3.5.4.5" evidence="4 12"/>
<sequence>MLTETELIGQARIARERAYVPYSRFKVGAALETKDGKIYLGCNIENASYGLTNCAERTAFFAALADGYAPGDFTRLAVIGDTDDVISPCGACRQVIAELGGKSLTVLLANLKGKIEKTNSVHLLPFAFSADDM</sequence>
<protein>
    <recommendedName>
        <fullName evidence="5 12">Cytidine deaminase</fullName>
        <ecNumber evidence="4 12">3.5.4.5</ecNumber>
    </recommendedName>
    <alternativeName>
        <fullName evidence="9 12">Cytidine aminohydrolase</fullName>
    </alternativeName>
</protein>
<dbReference type="Pfam" id="PF00383">
    <property type="entry name" value="dCMP_cyt_deam_1"/>
    <property type="match status" value="1"/>
</dbReference>
<keyword evidence="7 12" id="KW-0378">Hydrolase</keyword>
<proteinExistence type="inferred from homology"/>
<keyword evidence="6 12" id="KW-0479">Metal-binding</keyword>
<evidence type="ECO:0000259" key="13">
    <source>
        <dbReference type="PROSITE" id="PS51747"/>
    </source>
</evidence>
<dbReference type="EMBL" id="AWVH01000044">
    <property type="protein sequence ID" value="ERJ91679.1"/>
    <property type="molecule type" value="Genomic_DNA"/>
</dbReference>
<dbReference type="InterPro" id="IPR002125">
    <property type="entry name" value="CMP_dCMP_dom"/>
</dbReference>
<evidence type="ECO:0000256" key="3">
    <source>
        <dbReference type="ARBA" id="ARBA00006576"/>
    </source>
</evidence>
<evidence type="ECO:0000256" key="8">
    <source>
        <dbReference type="ARBA" id="ARBA00022833"/>
    </source>
</evidence>
<evidence type="ECO:0000256" key="5">
    <source>
        <dbReference type="ARBA" id="ARBA00018266"/>
    </source>
</evidence>
<comment type="function">
    <text evidence="2 12">This enzyme scavenges exogenous and endogenous cytidine and 2'-deoxycytidine for UMP synthesis.</text>
</comment>
<dbReference type="Gene3D" id="3.40.140.10">
    <property type="entry name" value="Cytidine Deaminase, domain 2"/>
    <property type="match status" value="1"/>
</dbReference>